<dbReference type="InterPro" id="IPR058240">
    <property type="entry name" value="rSAM_sf"/>
</dbReference>
<dbReference type="HAMAP" id="MF_01611">
    <property type="entry name" value="FO_synth_sub1"/>
    <property type="match status" value="1"/>
</dbReference>
<comment type="similarity">
    <text evidence="5">In the N-terminal section; belongs to the radical SAM superfamily. CofG family.</text>
</comment>
<dbReference type="CDD" id="cd01335">
    <property type="entry name" value="Radical_SAM"/>
    <property type="match status" value="2"/>
</dbReference>
<comment type="function">
    <text evidence="2">Catalyzes the radical-mediated synthesis of 7,8-didemethyl-8-hydroxy-5-deazariboflavin (FO) from 5-amino-6-(D-ribitylamino)uracil and L-tyrosine.</text>
</comment>
<reference evidence="21 22" key="1">
    <citation type="submission" date="2014-11" db="EMBL/GenBank/DDBJ databases">
        <authorList>
            <person name="Zhu J."/>
            <person name="Qi W."/>
            <person name="Song R."/>
        </authorList>
    </citation>
    <scope>NUCLEOTIDE SEQUENCE [LARGE SCALE GENOMIC DNA]</scope>
</reference>
<evidence type="ECO:0000256" key="7">
    <source>
        <dbReference type="ARBA" id="ARBA00012289"/>
    </source>
</evidence>
<dbReference type="GO" id="GO:0051539">
    <property type="term" value="F:4 iron, 4 sulfur cluster binding"/>
    <property type="evidence" value="ECO:0007669"/>
    <property type="project" value="UniProtKB-KW"/>
</dbReference>
<evidence type="ECO:0000256" key="3">
    <source>
        <dbReference type="ARBA" id="ARBA00004712"/>
    </source>
</evidence>
<dbReference type="GO" id="GO:0141093">
    <property type="term" value="F:5-amino-6-(D-ribitylamino)uracil--L-tyrosine 4-hydroxyphenyl transferase activity"/>
    <property type="evidence" value="ECO:0007669"/>
    <property type="project" value="UniProtKB-EC"/>
</dbReference>
<comment type="catalytic activity">
    <reaction evidence="17">
        <text>5-amino-5-(4-hydroxybenzyl)-6-(D-ribitylimino)-5,6-dihydrouracil + S-adenosyl-L-methionine = 7,8-didemethyl-8-hydroxy-5-deazariboflavin + 5'-deoxyadenosine + L-methionine + NH4(+) + H(+)</text>
        <dbReference type="Rhea" id="RHEA:55204"/>
        <dbReference type="ChEBI" id="CHEBI:15378"/>
        <dbReference type="ChEBI" id="CHEBI:17319"/>
        <dbReference type="ChEBI" id="CHEBI:28938"/>
        <dbReference type="ChEBI" id="CHEBI:57844"/>
        <dbReference type="ChEBI" id="CHEBI:59789"/>
        <dbReference type="ChEBI" id="CHEBI:59904"/>
        <dbReference type="ChEBI" id="CHEBI:85936"/>
        <dbReference type="EC" id="4.3.1.32"/>
    </reaction>
</comment>
<keyword evidence="18" id="KW-0175">Coiled coil</keyword>
<feature type="region of interest" description="Disordered" evidence="19">
    <location>
        <begin position="897"/>
        <end position="916"/>
    </location>
</feature>
<dbReference type="InterPro" id="IPR020050">
    <property type="entry name" value="FO_synthase_su2"/>
</dbReference>
<dbReference type="InterPro" id="IPR034405">
    <property type="entry name" value="F420"/>
</dbReference>
<dbReference type="InParanoid" id="A0A0G4FHE4"/>
<comment type="pathway">
    <text evidence="3">Cofactor biosynthesis; coenzyme F0 biosynthesis.</text>
</comment>
<dbReference type="InterPro" id="IPR007197">
    <property type="entry name" value="rSAM"/>
</dbReference>
<dbReference type="SMART" id="SM00729">
    <property type="entry name" value="Elp3"/>
    <property type="match status" value="2"/>
</dbReference>
<organism evidence="21 22">
    <name type="scientific">Vitrella brassicaformis (strain CCMP3155)</name>
    <dbReference type="NCBI Taxonomy" id="1169540"/>
    <lineage>
        <taxon>Eukaryota</taxon>
        <taxon>Sar</taxon>
        <taxon>Alveolata</taxon>
        <taxon>Colpodellida</taxon>
        <taxon>Vitrellaceae</taxon>
        <taxon>Vitrella</taxon>
    </lineage>
</organism>
<evidence type="ECO:0000313" key="22">
    <source>
        <dbReference type="Proteomes" id="UP000041254"/>
    </source>
</evidence>
<dbReference type="NCBIfam" id="TIGR00423">
    <property type="entry name" value="CofH family radical SAM protein"/>
    <property type="match status" value="1"/>
</dbReference>
<evidence type="ECO:0000256" key="4">
    <source>
        <dbReference type="ARBA" id="ARBA00010051"/>
    </source>
</evidence>
<dbReference type="InterPro" id="IPR019939">
    <property type="entry name" value="CofG_family"/>
</dbReference>
<feature type="compositionally biased region" description="Basic and acidic residues" evidence="19">
    <location>
        <begin position="938"/>
        <end position="947"/>
    </location>
</feature>
<dbReference type="NCBIfam" id="TIGR03551">
    <property type="entry name" value="F420_cofH"/>
    <property type="match status" value="1"/>
</dbReference>
<evidence type="ECO:0000256" key="18">
    <source>
        <dbReference type="SAM" id="Coils"/>
    </source>
</evidence>
<keyword evidence="13" id="KW-0408">Iron</keyword>
<evidence type="ECO:0000256" key="8">
    <source>
        <dbReference type="ARBA" id="ARBA00022220"/>
    </source>
</evidence>
<gene>
    <name evidence="21" type="ORF">Vbra_15478</name>
</gene>
<evidence type="ECO:0000256" key="14">
    <source>
        <dbReference type="ARBA" id="ARBA00023014"/>
    </source>
</evidence>
<evidence type="ECO:0000256" key="5">
    <source>
        <dbReference type="ARBA" id="ARBA00010826"/>
    </source>
</evidence>
<dbReference type="Gene3D" id="3.20.20.70">
    <property type="entry name" value="Aldolase class I"/>
    <property type="match status" value="2"/>
</dbReference>
<dbReference type="PANTHER" id="PTHR43076:SF1">
    <property type="entry name" value="LIPOYL SYNTHASE 2"/>
    <property type="match status" value="1"/>
</dbReference>
<dbReference type="SFLD" id="SFLDS00029">
    <property type="entry name" value="Radical_SAM"/>
    <property type="match status" value="3"/>
</dbReference>
<dbReference type="SFLD" id="SFLDG01389">
    <property type="entry name" value="menaquinone_synthsis_involved"/>
    <property type="match status" value="1"/>
</dbReference>
<evidence type="ECO:0000256" key="13">
    <source>
        <dbReference type="ARBA" id="ARBA00023004"/>
    </source>
</evidence>
<feature type="compositionally biased region" description="Polar residues" evidence="19">
    <location>
        <begin position="903"/>
        <end position="916"/>
    </location>
</feature>
<evidence type="ECO:0000256" key="15">
    <source>
        <dbReference type="ARBA" id="ARBA00023239"/>
    </source>
</evidence>
<dbReference type="Pfam" id="PF19288">
    <property type="entry name" value="CofH_C"/>
    <property type="match status" value="1"/>
</dbReference>
<feature type="domain" description="Radical SAM core" evidence="20">
    <location>
        <begin position="121"/>
        <end position="368"/>
    </location>
</feature>
<keyword evidence="12" id="KW-0479">Metal-binding</keyword>
<dbReference type="InterPro" id="IPR013785">
    <property type="entry name" value="Aldolase_TIM"/>
</dbReference>
<comment type="catalytic activity">
    <reaction evidence="16">
        <text>5-amino-6-(D-ribitylamino)uracil + L-tyrosine + S-adenosyl-L-methionine = 5-amino-5-(4-hydroxybenzyl)-6-(D-ribitylimino)-5,6-dihydrouracil + 2-iminoacetate + 5'-deoxyadenosine + L-methionine + H(+)</text>
        <dbReference type="Rhea" id="RHEA:55200"/>
        <dbReference type="ChEBI" id="CHEBI:15378"/>
        <dbReference type="ChEBI" id="CHEBI:15934"/>
        <dbReference type="ChEBI" id="CHEBI:17319"/>
        <dbReference type="ChEBI" id="CHEBI:57844"/>
        <dbReference type="ChEBI" id="CHEBI:58315"/>
        <dbReference type="ChEBI" id="CHEBI:59789"/>
        <dbReference type="ChEBI" id="CHEBI:77846"/>
        <dbReference type="ChEBI" id="CHEBI:85936"/>
        <dbReference type="EC" id="2.5.1.147"/>
    </reaction>
</comment>
<dbReference type="SFLD" id="SFLDG01388">
    <property type="entry name" value="7_8-didemethyl-8-hydroxy-5-dea"/>
    <property type="match status" value="2"/>
</dbReference>
<dbReference type="NCBIfam" id="TIGR03550">
    <property type="entry name" value="F420_cofG"/>
    <property type="match status" value="1"/>
</dbReference>
<feature type="domain" description="Radical SAM core" evidence="20">
    <location>
        <begin position="596"/>
        <end position="832"/>
    </location>
</feature>
<evidence type="ECO:0000256" key="17">
    <source>
        <dbReference type="ARBA" id="ARBA00048974"/>
    </source>
</evidence>
<sequence>MAAWGLALFISHAHGFHQPSPISRPRPSRLHHIRRKHVRSAVESAGQAAQQQQLQLQDLQRLMEELHADGTTDRQWTIDDLLNADVSDLSPSAQQIRDSRFSGCVESSDGERQTVQHTPTITYSRKVFIPLTHLCRDRCHYCTFAQPPKDGERCYMTRDEVLDVVREGERLGCTEALFTLGDRPETRWPQAMEELRSMGYTSTIEYLRDCMAMVLTETSLIPHANPGVISDDEMLVLRDVSASQGLMLESISDRLWVEKGQPHYGSPDKRPARRLETIERAGRHRVPYTTGLLVGFGETRLERLLSLAAIRELHQRYGHIQEVIVQPFRAKEGTVMSSAPDCPLSELLWTTAIARIIMPPSISIQSPPNLSHPQDLPMVLRSGIDDWGGVSPLTADYVNPERPWPSIDRLREVTEQNGFALVARLPSYPMYVSDGVLLGEWHSGRVARSLLRAMDGTGHSRTEEPWFAGDSASSVPTDGPDAPYLPGGRHHPRYADALRPFEQPVRQLVSGRDDGVSGTELSLWREQMRNVLRREGVSDWVAELLTRALLSPEMARGESGLSEGEATSLLEARGKDLAAIAAAADLLRRVVAGHGVSYAVVRNINYTNVCYFRCQFCAFSKGKLSEALRGQPYNLPHEEIQRRVREAWERGATEVCLQGGIHPDYTGQTYLDILRAVKEAAPHTHVHAFSPLEVQQGASTLGISVRDFLTQLKEAGLGSLPGTAAEILDDGVRAVLCPDKLSTEQWVDVVRAAHEVGLKTTSTIMFGSMEGAQMQARHLLRIRDLQRETGGITEFVPLPFVHQEAPIYLKGRARRGPTFREVVALHAVARLALHPYVTNIQTSWVKNGPLGAWVVLQSGANDLGGTLMNESISRAAGATHGQEFGPREMEQLVASLPLDAPQQRRTPWQRTTLYTPASQERALRALDAAPLAPVENAPAKKYERTAA</sequence>
<dbReference type="EC" id="4.3.1.32" evidence="6"/>
<dbReference type="STRING" id="1169540.A0A0G4FHE4"/>
<evidence type="ECO:0000256" key="6">
    <source>
        <dbReference type="ARBA" id="ARBA00012126"/>
    </source>
</evidence>
<dbReference type="HAMAP" id="MF_01612">
    <property type="entry name" value="FO_synth_sub2"/>
    <property type="match status" value="1"/>
</dbReference>
<evidence type="ECO:0000256" key="12">
    <source>
        <dbReference type="ARBA" id="ARBA00022723"/>
    </source>
</evidence>
<comment type="cofactor">
    <cofactor evidence="1">
        <name>[4Fe-4S] cluster</name>
        <dbReference type="ChEBI" id="CHEBI:49883"/>
    </cofactor>
</comment>
<dbReference type="Proteomes" id="UP000041254">
    <property type="component" value="Unassembled WGS sequence"/>
</dbReference>
<dbReference type="PROSITE" id="PS51918">
    <property type="entry name" value="RADICAL_SAM"/>
    <property type="match status" value="2"/>
</dbReference>
<evidence type="ECO:0000256" key="19">
    <source>
        <dbReference type="SAM" id="MobiDB-lite"/>
    </source>
</evidence>
<name>A0A0G4FHE4_VITBC</name>
<dbReference type="UniPathway" id="UPA00072"/>
<keyword evidence="14" id="KW-0411">Iron-sulfur</keyword>
<dbReference type="Pfam" id="PF04055">
    <property type="entry name" value="Radical_SAM"/>
    <property type="match status" value="2"/>
</dbReference>
<dbReference type="PANTHER" id="PTHR43076">
    <property type="entry name" value="FO SYNTHASE (COFH)"/>
    <property type="match status" value="1"/>
</dbReference>
<dbReference type="OrthoDB" id="449339at2759"/>
<dbReference type="EMBL" id="CDMY01000438">
    <property type="protein sequence ID" value="CEM12883.1"/>
    <property type="molecule type" value="Genomic_DNA"/>
</dbReference>
<dbReference type="AlphaFoldDB" id="A0A0G4FHE4"/>
<dbReference type="InterPro" id="IPR045567">
    <property type="entry name" value="CofH/MnqC-like_C"/>
</dbReference>
<dbReference type="InterPro" id="IPR006638">
    <property type="entry name" value="Elp3/MiaA/NifB-like_rSAM"/>
</dbReference>
<evidence type="ECO:0000256" key="10">
    <source>
        <dbReference type="ARBA" id="ARBA00022679"/>
    </source>
</evidence>
<dbReference type="SUPFAM" id="SSF102114">
    <property type="entry name" value="Radical SAM enzymes"/>
    <property type="match status" value="2"/>
</dbReference>
<comment type="similarity">
    <text evidence="4">In the C-terminal section; belongs to the radical SAM superfamily. CofH family.</text>
</comment>
<accession>A0A0G4FHE4</accession>
<dbReference type="GO" id="GO:0044689">
    <property type="term" value="F:7,8-didemethyl-8-hydroxy-5-deazariboflavin synthase activity"/>
    <property type="evidence" value="ECO:0007669"/>
    <property type="project" value="UniProtKB-EC"/>
</dbReference>
<dbReference type="NCBIfam" id="NF004884">
    <property type="entry name" value="PRK06245.1"/>
    <property type="match status" value="1"/>
</dbReference>
<evidence type="ECO:0000256" key="2">
    <source>
        <dbReference type="ARBA" id="ARBA00003692"/>
    </source>
</evidence>
<evidence type="ECO:0000256" key="9">
    <source>
        <dbReference type="ARBA" id="ARBA00022485"/>
    </source>
</evidence>
<dbReference type="VEuPathDB" id="CryptoDB:Vbra_15478"/>
<feature type="region of interest" description="Disordered" evidence="19">
    <location>
        <begin position="925"/>
        <end position="947"/>
    </location>
</feature>
<dbReference type="NCBIfam" id="NF006687">
    <property type="entry name" value="PRK09234.1"/>
    <property type="match status" value="1"/>
</dbReference>
<dbReference type="SFLD" id="SFLDG01064">
    <property type="entry name" value="F420__menaquinone_cofactor_bio"/>
    <property type="match status" value="3"/>
</dbReference>
<dbReference type="SFLD" id="SFLDF00294">
    <property type="entry name" value="7_8-didemethyl-8-hydroxy-5-dea"/>
    <property type="match status" value="1"/>
</dbReference>
<dbReference type="EC" id="2.5.1.147" evidence="7"/>
<evidence type="ECO:0000259" key="20">
    <source>
        <dbReference type="PROSITE" id="PS51918"/>
    </source>
</evidence>
<keyword evidence="11" id="KW-0949">S-adenosyl-L-methionine</keyword>
<keyword evidence="15" id="KW-0456">Lyase</keyword>
<protein>
    <recommendedName>
        <fullName evidence="8">FO synthase</fullName>
        <ecNumber evidence="7">2.5.1.147</ecNumber>
        <ecNumber evidence="6">4.3.1.32</ecNumber>
    </recommendedName>
</protein>
<keyword evidence="22" id="KW-1185">Reference proteome</keyword>
<evidence type="ECO:0000256" key="16">
    <source>
        <dbReference type="ARBA" id="ARBA00048468"/>
    </source>
</evidence>
<feature type="coiled-coil region" evidence="18">
    <location>
        <begin position="42"/>
        <end position="69"/>
    </location>
</feature>
<evidence type="ECO:0000256" key="1">
    <source>
        <dbReference type="ARBA" id="ARBA00001966"/>
    </source>
</evidence>
<evidence type="ECO:0000256" key="11">
    <source>
        <dbReference type="ARBA" id="ARBA00022691"/>
    </source>
</evidence>
<feature type="region of interest" description="Disordered" evidence="19">
    <location>
        <begin position="459"/>
        <end position="490"/>
    </location>
</feature>
<dbReference type="OMA" id="HWVGHLN"/>
<keyword evidence="10" id="KW-0808">Transferase</keyword>
<proteinExistence type="inferred from homology"/>
<evidence type="ECO:0000313" key="21">
    <source>
        <dbReference type="EMBL" id="CEM12883.1"/>
    </source>
</evidence>
<keyword evidence="9" id="KW-0004">4Fe-4S</keyword>
<dbReference type="GO" id="GO:0046872">
    <property type="term" value="F:metal ion binding"/>
    <property type="evidence" value="ECO:0007669"/>
    <property type="project" value="UniProtKB-KW"/>
</dbReference>
<dbReference type="InterPro" id="IPR019940">
    <property type="entry name" value="CofH_family"/>
</dbReference>